<evidence type="ECO:0000313" key="1">
    <source>
        <dbReference type="EMBL" id="KAK4444731.1"/>
    </source>
</evidence>
<organism evidence="1 2">
    <name type="scientific">Podospora aff. communis PSN243</name>
    <dbReference type="NCBI Taxonomy" id="3040156"/>
    <lineage>
        <taxon>Eukaryota</taxon>
        <taxon>Fungi</taxon>
        <taxon>Dikarya</taxon>
        <taxon>Ascomycota</taxon>
        <taxon>Pezizomycotina</taxon>
        <taxon>Sordariomycetes</taxon>
        <taxon>Sordariomycetidae</taxon>
        <taxon>Sordariales</taxon>
        <taxon>Podosporaceae</taxon>
        <taxon>Podospora</taxon>
    </lineage>
</organism>
<accession>A0AAV9G818</accession>
<proteinExistence type="predicted"/>
<dbReference type="Proteomes" id="UP001321760">
    <property type="component" value="Unassembled WGS sequence"/>
</dbReference>
<keyword evidence="2" id="KW-1185">Reference proteome</keyword>
<protein>
    <submittedName>
        <fullName evidence="1">Uncharacterized protein</fullName>
    </submittedName>
</protein>
<gene>
    <name evidence="1" type="ORF">QBC34DRAFT_384947</name>
</gene>
<dbReference type="AlphaFoldDB" id="A0AAV9G818"/>
<evidence type="ECO:0000313" key="2">
    <source>
        <dbReference type="Proteomes" id="UP001321760"/>
    </source>
</evidence>
<comment type="caution">
    <text evidence="1">The sequence shown here is derived from an EMBL/GenBank/DDBJ whole genome shotgun (WGS) entry which is preliminary data.</text>
</comment>
<sequence>MRQAFGYAYDWRRHHLRYFDDCLSAHTSAIEDIDIILRTTLWNAVGSIQDPEHRHRFTLGTINDCVSALHNLPAWPDVRPAIDALKRCRLRRMCLMRTEQKRAGMRTVYLCRRTDEMGEDINHLRRENDVVLMDGLEGLVDVIDGFT</sequence>
<name>A0AAV9G818_9PEZI</name>
<dbReference type="EMBL" id="MU865973">
    <property type="protein sequence ID" value="KAK4444731.1"/>
    <property type="molecule type" value="Genomic_DNA"/>
</dbReference>
<reference evidence="1" key="2">
    <citation type="submission" date="2023-05" db="EMBL/GenBank/DDBJ databases">
        <authorList>
            <consortium name="Lawrence Berkeley National Laboratory"/>
            <person name="Steindorff A."/>
            <person name="Hensen N."/>
            <person name="Bonometti L."/>
            <person name="Westerberg I."/>
            <person name="Brannstrom I.O."/>
            <person name="Guillou S."/>
            <person name="Cros-Aarteil S."/>
            <person name="Calhoun S."/>
            <person name="Haridas S."/>
            <person name="Kuo A."/>
            <person name="Mondo S."/>
            <person name="Pangilinan J."/>
            <person name="Riley R."/>
            <person name="Labutti K."/>
            <person name="Andreopoulos B."/>
            <person name="Lipzen A."/>
            <person name="Chen C."/>
            <person name="Yanf M."/>
            <person name="Daum C."/>
            <person name="Ng V."/>
            <person name="Clum A."/>
            <person name="Ohm R."/>
            <person name="Martin F."/>
            <person name="Silar P."/>
            <person name="Natvig D."/>
            <person name="Lalanne C."/>
            <person name="Gautier V."/>
            <person name="Ament-Velasquez S.L."/>
            <person name="Kruys A."/>
            <person name="Hutchinson M.I."/>
            <person name="Powell A.J."/>
            <person name="Barry K."/>
            <person name="Miller A.N."/>
            <person name="Grigoriev I.V."/>
            <person name="Debuchy R."/>
            <person name="Gladieux P."/>
            <person name="Thoren M.H."/>
            <person name="Johannesson H."/>
        </authorList>
    </citation>
    <scope>NUCLEOTIDE SEQUENCE</scope>
    <source>
        <strain evidence="1">PSN243</strain>
    </source>
</reference>
<reference evidence="1" key="1">
    <citation type="journal article" date="2023" name="Mol. Phylogenet. Evol.">
        <title>Genome-scale phylogeny and comparative genomics of the fungal order Sordariales.</title>
        <authorList>
            <person name="Hensen N."/>
            <person name="Bonometti L."/>
            <person name="Westerberg I."/>
            <person name="Brannstrom I.O."/>
            <person name="Guillou S."/>
            <person name="Cros-Aarteil S."/>
            <person name="Calhoun S."/>
            <person name="Haridas S."/>
            <person name="Kuo A."/>
            <person name="Mondo S."/>
            <person name="Pangilinan J."/>
            <person name="Riley R."/>
            <person name="LaButti K."/>
            <person name="Andreopoulos B."/>
            <person name="Lipzen A."/>
            <person name="Chen C."/>
            <person name="Yan M."/>
            <person name="Daum C."/>
            <person name="Ng V."/>
            <person name="Clum A."/>
            <person name="Steindorff A."/>
            <person name="Ohm R.A."/>
            <person name="Martin F."/>
            <person name="Silar P."/>
            <person name="Natvig D.O."/>
            <person name="Lalanne C."/>
            <person name="Gautier V."/>
            <person name="Ament-Velasquez S.L."/>
            <person name="Kruys A."/>
            <person name="Hutchinson M.I."/>
            <person name="Powell A.J."/>
            <person name="Barry K."/>
            <person name="Miller A.N."/>
            <person name="Grigoriev I.V."/>
            <person name="Debuchy R."/>
            <person name="Gladieux P."/>
            <person name="Hiltunen Thoren M."/>
            <person name="Johannesson H."/>
        </authorList>
    </citation>
    <scope>NUCLEOTIDE SEQUENCE</scope>
    <source>
        <strain evidence="1">PSN243</strain>
    </source>
</reference>